<dbReference type="GO" id="GO:0008270">
    <property type="term" value="F:zinc ion binding"/>
    <property type="evidence" value="ECO:0007669"/>
    <property type="project" value="UniProtKB-UniRule"/>
</dbReference>
<evidence type="ECO:0000256" key="1">
    <source>
        <dbReference type="ARBA" id="ARBA00004496"/>
    </source>
</evidence>
<evidence type="ECO:0000313" key="19">
    <source>
        <dbReference type="Proteomes" id="UP000218231"/>
    </source>
</evidence>
<proteinExistence type="inferred from homology"/>
<dbReference type="GO" id="GO:0070006">
    <property type="term" value="F:metalloaminopeptidase activity"/>
    <property type="evidence" value="ECO:0007669"/>
    <property type="project" value="TreeGrafter"/>
</dbReference>
<dbReference type="AlphaFoldDB" id="A0A2A2LG88"/>
<dbReference type="SUPFAM" id="SSF63737">
    <property type="entry name" value="Leukotriene A4 hydrolase N-terminal domain"/>
    <property type="match status" value="1"/>
</dbReference>
<dbReference type="SUPFAM" id="SSF55486">
    <property type="entry name" value="Metalloproteases ('zincins'), catalytic domain"/>
    <property type="match status" value="1"/>
</dbReference>
<keyword evidence="4" id="KW-0963">Cytoplasm</keyword>
<dbReference type="Gene3D" id="2.60.40.1730">
    <property type="entry name" value="tricorn interacting facor f3 domain"/>
    <property type="match status" value="1"/>
</dbReference>
<dbReference type="GO" id="GO:0016020">
    <property type="term" value="C:membrane"/>
    <property type="evidence" value="ECO:0007669"/>
    <property type="project" value="TreeGrafter"/>
</dbReference>
<dbReference type="Pfam" id="PF17900">
    <property type="entry name" value="Peptidase_M1_N"/>
    <property type="match status" value="1"/>
</dbReference>
<comment type="cofactor">
    <cofactor evidence="12 14">
        <name>Zn(2+)</name>
        <dbReference type="ChEBI" id="CHEBI:29105"/>
    </cofactor>
    <text evidence="12 14">Binds 1 zinc ion per subunit.</text>
</comment>
<dbReference type="InterPro" id="IPR014782">
    <property type="entry name" value="Peptidase_M1_dom"/>
</dbReference>
<sequence>MSCPAPTKEKYERLPLYAKPVNYDIKLRPNFANFTFEGVVDIKVDITAPTDQLKLHTLDLAIHNVSVTPAADKNPFVDLKTEYSQKTNMLTVHLPKKLDPQEVTLTIKYTGELNDKMRGFYRSSYKNANGEEKWLASTQFESTYARYAFPCWDEPIYKAKFDVTFVVEPHLTALSNMNIIEEKTIEDGKYKEVKFAPSPLMSSYLVAFAIGEFEYIEDKTKSGCVVRVYTVPGKKELGRFSLELGTRAIDWYNEWFGLVYPLPKCDLIGIPDFSMGAMENWGLVTYREVALLVDPKMPSTKVKERVALTVAHELAHLWFGDLVTMQWWTDLWLKEGFASFMEYMFVGYNYEEFKIWLHFVNDQLAEGLRLDSLRSSHPIEVEIDNPNELDEIYDAITYAKSNSVNRMLCFYLGEETFQKGLRIYLERFAYKNAITEDLWTALSEASGQNISALMSGWTKQMGFPVVTVSQTVNGSDRQLHLKQSRFIADGGQDGANSIWQVPINISVGSNPSDVKQRVLLTDSEQTVTVSGVDAKEWLKLNAGTTGFYRVEYSNEMLTALLPDIASGKMPVLDRFGIASDLFALVLAGRQPASNFLKLFEASINEEEFVVWSAIDQGLASLNNVLNYADNDGTLKKRFNAYVAKTLAPLGDRLGWEVKSGEDSQRALLRSLIQGRLAKADHKQTVDKTLELFEQHATSNAQIHPDLRLMIYGSASRNGGDKAYSQLVNIYETVGFAEIERQCIMTLSQTQDQARLEQLFKYGIDDGKVRSQDLFLLMVGPSTGRVGQAFIWPYFKANLKKFLDKLGGANSSLFQRCFKWATENFCSENMAKEVEDFACNSFSPTELATLDRPIRQITESIRTNAKLLEKNASVIDAYLKEKGF</sequence>
<accession>A0A2A2LG88</accession>
<protein>
    <recommendedName>
        <fullName evidence="14">Aminopeptidase</fullName>
        <ecNumber evidence="14">3.4.11.-</ecNumber>
    </recommendedName>
</protein>
<keyword evidence="5 14" id="KW-0645">Protease</keyword>
<dbReference type="Gene3D" id="1.25.50.20">
    <property type="match status" value="1"/>
</dbReference>
<feature type="active site" description="Proton acceptor" evidence="11">
    <location>
        <position position="313"/>
    </location>
</feature>
<evidence type="ECO:0000256" key="8">
    <source>
        <dbReference type="ARBA" id="ARBA00022833"/>
    </source>
</evidence>
<comment type="subcellular location">
    <subcellularLocation>
        <location evidence="1">Cytoplasm</location>
    </subcellularLocation>
</comment>
<keyword evidence="8 12" id="KW-0862">Zinc</keyword>
<dbReference type="GO" id="GO:0016285">
    <property type="term" value="F:alanyl aminopeptidase activity"/>
    <property type="evidence" value="ECO:0007669"/>
    <property type="project" value="UniProtKB-EC"/>
</dbReference>
<dbReference type="FunFam" id="2.60.40.1910:FF:000002">
    <property type="entry name" value="Aminopeptidase"/>
    <property type="match status" value="1"/>
</dbReference>
<dbReference type="EMBL" id="LIAE01006804">
    <property type="protein sequence ID" value="PAV85164.1"/>
    <property type="molecule type" value="Genomic_DNA"/>
</dbReference>
<keyword evidence="6 12" id="KW-0479">Metal-binding</keyword>
<evidence type="ECO:0000256" key="13">
    <source>
        <dbReference type="PIRSR" id="PIRSR634016-4"/>
    </source>
</evidence>
<keyword evidence="9 14" id="KW-0482">Metalloprotease</keyword>
<organism evidence="18 19">
    <name type="scientific">Diploscapter pachys</name>
    <dbReference type="NCBI Taxonomy" id="2018661"/>
    <lineage>
        <taxon>Eukaryota</taxon>
        <taxon>Metazoa</taxon>
        <taxon>Ecdysozoa</taxon>
        <taxon>Nematoda</taxon>
        <taxon>Chromadorea</taxon>
        <taxon>Rhabditida</taxon>
        <taxon>Rhabditina</taxon>
        <taxon>Rhabditomorpha</taxon>
        <taxon>Rhabditoidea</taxon>
        <taxon>Rhabditidae</taxon>
        <taxon>Diploscapter</taxon>
    </lineage>
</organism>
<evidence type="ECO:0000259" key="15">
    <source>
        <dbReference type="Pfam" id="PF01433"/>
    </source>
</evidence>
<dbReference type="Pfam" id="PF11838">
    <property type="entry name" value="ERAP1_C"/>
    <property type="match status" value="1"/>
</dbReference>
<dbReference type="FunFam" id="1.10.390.10:FF:000001">
    <property type="entry name" value="Aminopeptidase"/>
    <property type="match status" value="1"/>
</dbReference>
<evidence type="ECO:0000256" key="7">
    <source>
        <dbReference type="ARBA" id="ARBA00022801"/>
    </source>
</evidence>
<keyword evidence="3 14" id="KW-0031">Aminopeptidase</keyword>
<dbReference type="InterPro" id="IPR050344">
    <property type="entry name" value="Peptidase_M1_aminopeptidases"/>
</dbReference>
<dbReference type="Proteomes" id="UP000218231">
    <property type="component" value="Unassembled WGS sequence"/>
</dbReference>
<feature type="binding site" evidence="12">
    <location>
        <position position="316"/>
    </location>
    <ligand>
        <name>Zn(2+)</name>
        <dbReference type="ChEBI" id="CHEBI:29105"/>
        <note>catalytic</note>
    </ligand>
</feature>
<feature type="domain" description="ERAP1-like C-terminal" evidence="16">
    <location>
        <begin position="537"/>
        <end position="861"/>
    </location>
</feature>
<dbReference type="GO" id="GO:0005615">
    <property type="term" value="C:extracellular space"/>
    <property type="evidence" value="ECO:0007669"/>
    <property type="project" value="TreeGrafter"/>
</dbReference>
<dbReference type="EC" id="3.4.11.-" evidence="14"/>
<comment type="caution">
    <text evidence="18">The sequence shown here is derived from an EMBL/GenBank/DDBJ whole genome shotgun (WGS) entry which is preliminary data.</text>
</comment>
<dbReference type="STRING" id="2018661.A0A2A2LG88"/>
<evidence type="ECO:0000313" key="18">
    <source>
        <dbReference type="EMBL" id="PAV85164.1"/>
    </source>
</evidence>
<evidence type="ECO:0000256" key="14">
    <source>
        <dbReference type="RuleBase" id="RU364040"/>
    </source>
</evidence>
<dbReference type="InterPro" id="IPR024571">
    <property type="entry name" value="ERAP1-like_C_dom"/>
</dbReference>
<dbReference type="Gene3D" id="1.10.390.10">
    <property type="entry name" value="Neutral Protease Domain 2"/>
    <property type="match status" value="1"/>
</dbReference>
<dbReference type="OrthoDB" id="275509at2759"/>
<evidence type="ECO:0000256" key="3">
    <source>
        <dbReference type="ARBA" id="ARBA00022438"/>
    </source>
</evidence>
<evidence type="ECO:0000256" key="10">
    <source>
        <dbReference type="ARBA" id="ARBA00052895"/>
    </source>
</evidence>
<comment type="similarity">
    <text evidence="2 14">Belongs to the peptidase M1 family.</text>
</comment>
<dbReference type="Gene3D" id="2.60.40.1910">
    <property type="match status" value="1"/>
</dbReference>
<dbReference type="GO" id="GO:0042277">
    <property type="term" value="F:peptide binding"/>
    <property type="evidence" value="ECO:0007669"/>
    <property type="project" value="TreeGrafter"/>
</dbReference>
<dbReference type="InterPro" id="IPR034016">
    <property type="entry name" value="M1_APN-typ"/>
</dbReference>
<dbReference type="InterPro" id="IPR045357">
    <property type="entry name" value="Aminopeptidase_N-like_N"/>
</dbReference>
<dbReference type="GO" id="GO:0006508">
    <property type="term" value="P:proteolysis"/>
    <property type="evidence" value="ECO:0007669"/>
    <property type="project" value="UniProtKB-KW"/>
</dbReference>
<dbReference type="InterPro" id="IPR027268">
    <property type="entry name" value="Peptidase_M4/M1_CTD_sf"/>
</dbReference>
<feature type="binding site" evidence="12">
    <location>
        <position position="335"/>
    </location>
    <ligand>
        <name>Zn(2+)</name>
        <dbReference type="ChEBI" id="CHEBI:29105"/>
        <note>catalytic</note>
    </ligand>
</feature>
<feature type="binding site" evidence="12">
    <location>
        <position position="312"/>
    </location>
    <ligand>
        <name>Zn(2+)</name>
        <dbReference type="ChEBI" id="CHEBI:29105"/>
        <note>catalytic</note>
    </ligand>
</feature>
<dbReference type="CDD" id="cd09601">
    <property type="entry name" value="M1_APN-Q_like"/>
    <property type="match status" value="1"/>
</dbReference>
<dbReference type="Pfam" id="PF01433">
    <property type="entry name" value="Peptidase_M1"/>
    <property type="match status" value="1"/>
</dbReference>
<dbReference type="PRINTS" id="PR00756">
    <property type="entry name" value="ALADIPTASE"/>
</dbReference>
<evidence type="ECO:0000256" key="11">
    <source>
        <dbReference type="PIRSR" id="PIRSR634016-1"/>
    </source>
</evidence>
<name>A0A2A2LG88_9BILA</name>
<dbReference type="GO" id="GO:0005737">
    <property type="term" value="C:cytoplasm"/>
    <property type="evidence" value="ECO:0007669"/>
    <property type="project" value="UniProtKB-SubCell"/>
</dbReference>
<comment type="catalytic activity">
    <reaction evidence="10">
        <text>Release of an N-terminal amino acid, preferentially alanine, from a wide range of peptides, amides and arylamides.</text>
        <dbReference type="EC" id="3.4.11.14"/>
    </reaction>
</comment>
<feature type="site" description="Transition state stabilizer" evidence="13">
    <location>
        <position position="398"/>
    </location>
</feature>
<keyword evidence="7 14" id="KW-0378">Hydrolase</keyword>
<dbReference type="PANTHER" id="PTHR11533">
    <property type="entry name" value="PROTEASE M1 ZINC METALLOPROTEASE"/>
    <property type="match status" value="1"/>
</dbReference>
<dbReference type="GO" id="GO:0043171">
    <property type="term" value="P:peptide catabolic process"/>
    <property type="evidence" value="ECO:0007669"/>
    <property type="project" value="TreeGrafter"/>
</dbReference>
<evidence type="ECO:0000256" key="5">
    <source>
        <dbReference type="ARBA" id="ARBA00022670"/>
    </source>
</evidence>
<reference evidence="18 19" key="1">
    <citation type="journal article" date="2017" name="Curr. Biol.">
        <title>Genome architecture and evolution of a unichromosomal asexual nematode.</title>
        <authorList>
            <person name="Fradin H."/>
            <person name="Zegar C."/>
            <person name="Gutwein M."/>
            <person name="Lucas J."/>
            <person name="Kovtun M."/>
            <person name="Corcoran D."/>
            <person name="Baugh L.R."/>
            <person name="Kiontke K."/>
            <person name="Gunsalus K."/>
            <person name="Fitch D.H."/>
            <person name="Piano F."/>
        </authorList>
    </citation>
    <scope>NUCLEOTIDE SEQUENCE [LARGE SCALE GENOMIC DNA]</scope>
    <source>
        <strain evidence="18">PF1309</strain>
    </source>
</reference>
<evidence type="ECO:0000256" key="2">
    <source>
        <dbReference type="ARBA" id="ARBA00010136"/>
    </source>
</evidence>
<gene>
    <name evidence="18" type="ORF">WR25_04435</name>
</gene>
<dbReference type="InterPro" id="IPR042097">
    <property type="entry name" value="Aminopeptidase_N-like_N_sf"/>
</dbReference>
<evidence type="ECO:0000256" key="9">
    <source>
        <dbReference type="ARBA" id="ARBA00023049"/>
    </source>
</evidence>
<feature type="domain" description="Peptidase M1 membrane alanine aminopeptidase" evidence="15">
    <location>
        <begin position="240"/>
        <end position="457"/>
    </location>
</feature>
<evidence type="ECO:0000256" key="4">
    <source>
        <dbReference type="ARBA" id="ARBA00022490"/>
    </source>
</evidence>
<evidence type="ECO:0000256" key="12">
    <source>
        <dbReference type="PIRSR" id="PIRSR634016-3"/>
    </source>
</evidence>
<dbReference type="InterPro" id="IPR001930">
    <property type="entry name" value="Peptidase_M1"/>
</dbReference>
<feature type="domain" description="Aminopeptidase N-like N-terminal" evidence="17">
    <location>
        <begin position="19"/>
        <end position="205"/>
    </location>
</feature>
<dbReference type="PANTHER" id="PTHR11533:SF174">
    <property type="entry name" value="PUROMYCIN-SENSITIVE AMINOPEPTIDASE-RELATED"/>
    <property type="match status" value="1"/>
</dbReference>
<evidence type="ECO:0000256" key="6">
    <source>
        <dbReference type="ARBA" id="ARBA00022723"/>
    </source>
</evidence>
<evidence type="ECO:0000259" key="16">
    <source>
        <dbReference type="Pfam" id="PF11838"/>
    </source>
</evidence>
<dbReference type="FunFam" id="2.60.40.1730:FF:000002">
    <property type="entry name" value="Aminopeptidase"/>
    <property type="match status" value="1"/>
</dbReference>
<evidence type="ECO:0000259" key="17">
    <source>
        <dbReference type="Pfam" id="PF17900"/>
    </source>
</evidence>
<keyword evidence="19" id="KW-1185">Reference proteome</keyword>